<dbReference type="Gene3D" id="3.30.70.1820">
    <property type="entry name" value="L1 transposable element, RRM domain"/>
    <property type="match status" value="1"/>
</dbReference>
<dbReference type="Proteomes" id="UP001066276">
    <property type="component" value="Chromosome 9"/>
</dbReference>
<dbReference type="GO" id="GO:0016020">
    <property type="term" value="C:membrane"/>
    <property type="evidence" value="ECO:0007669"/>
    <property type="project" value="UniProtKB-SubCell"/>
</dbReference>
<evidence type="ECO:0000313" key="10">
    <source>
        <dbReference type="EMBL" id="KAJ1104721.1"/>
    </source>
</evidence>
<organism evidence="10 11">
    <name type="scientific">Pleurodeles waltl</name>
    <name type="common">Iberian ribbed newt</name>
    <dbReference type="NCBI Taxonomy" id="8319"/>
    <lineage>
        <taxon>Eukaryota</taxon>
        <taxon>Metazoa</taxon>
        <taxon>Chordata</taxon>
        <taxon>Craniata</taxon>
        <taxon>Vertebrata</taxon>
        <taxon>Euteleostomi</taxon>
        <taxon>Amphibia</taxon>
        <taxon>Batrachia</taxon>
        <taxon>Caudata</taxon>
        <taxon>Salamandroidea</taxon>
        <taxon>Salamandridae</taxon>
        <taxon>Pleurodelinae</taxon>
        <taxon>Pleurodeles</taxon>
    </lineage>
</organism>
<comment type="similarity">
    <text evidence="7">Belongs to the DHHC palmitoyltransferase family.</text>
</comment>
<dbReference type="EMBL" id="JANPWB010000013">
    <property type="protein sequence ID" value="KAJ1104721.1"/>
    <property type="molecule type" value="Genomic_DNA"/>
</dbReference>
<feature type="transmembrane region" description="Helical" evidence="7">
    <location>
        <begin position="246"/>
        <end position="274"/>
    </location>
</feature>
<dbReference type="InterPro" id="IPR039859">
    <property type="entry name" value="PFA4/ZDH16/20/ERF2-like"/>
</dbReference>
<proteinExistence type="inferred from homology"/>
<protein>
    <recommendedName>
        <fullName evidence="7">Palmitoyltransferase</fullName>
        <ecNumber evidence="7">2.3.1.225</ecNumber>
    </recommendedName>
</protein>
<evidence type="ECO:0000256" key="6">
    <source>
        <dbReference type="ARBA" id="ARBA00023315"/>
    </source>
</evidence>
<feature type="transmembrane region" description="Helical" evidence="7">
    <location>
        <begin position="75"/>
        <end position="95"/>
    </location>
</feature>
<keyword evidence="2 7" id="KW-0808">Transferase</keyword>
<evidence type="ECO:0000259" key="9">
    <source>
        <dbReference type="Pfam" id="PF01529"/>
    </source>
</evidence>
<evidence type="ECO:0000256" key="4">
    <source>
        <dbReference type="ARBA" id="ARBA00022989"/>
    </source>
</evidence>
<feature type="transmembrane region" description="Helical" evidence="7">
    <location>
        <begin position="115"/>
        <end position="133"/>
    </location>
</feature>
<comment type="catalytic activity">
    <reaction evidence="7">
        <text>L-cysteinyl-[protein] + hexadecanoyl-CoA = S-hexadecanoyl-L-cysteinyl-[protein] + CoA</text>
        <dbReference type="Rhea" id="RHEA:36683"/>
        <dbReference type="Rhea" id="RHEA-COMP:10131"/>
        <dbReference type="Rhea" id="RHEA-COMP:11032"/>
        <dbReference type="ChEBI" id="CHEBI:29950"/>
        <dbReference type="ChEBI" id="CHEBI:57287"/>
        <dbReference type="ChEBI" id="CHEBI:57379"/>
        <dbReference type="ChEBI" id="CHEBI:74151"/>
        <dbReference type="EC" id="2.3.1.225"/>
    </reaction>
</comment>
<dbReference type="EC" id="2.3.1.225" evidence="7"/>
<keyword evidence="5 7" id="KW-0472">Membrane</keyword>
<name>A0AAV7MLR9_PLEWA</name>
<evidence type="ECO:0000256" key="8">
    <source>
        <dbReference type="SAM" id="MobiDB-lite"/>
    </source>
</evidence>
<keyword evidence="6 7" id="KW-0012">Acyltransferase</keyword>
<keyword evidence="11" id="KW-1185">Reference proteome</keyword>
<dbReference type="PROSITE" id="PS50216">
    <property type="entry name" value="DHHC"/>
    <property type="match status" value="1"/>
</dbReference>
<comment type="domain">
    <text evidence="7">The DHHC domain is required for palmitoyltransferase activity.</text>
</comment>
<reference evidence="10" key="1">
    <citation type="journal article" date="2022" name="bioRxiv">
        <title>Sequencing and chromosome-scale assembly of the giantPleurodeles waltlgenome.</title>
        <authorList>
            <person name="Brown T."/>
            <person name="Elewa A."/>
            <person name="Iarovenko S."/>
            <person name="Subramanian E."/>
            <person name="Araus A.J."/>
            <person name="Petzold A."/>
            <person name="Susuki M."/>
            <person name="Suzuki K.-i.T."/>
            <person name="Hayashi T."/>
            <person name="Toyoda A."/>
            <person name="Oliveira C."/>
            <person name="Osipova E."/>
            <person name="Leigh N.D."/>
            <person name="Simon A."/>
            <person name="Yun M.H."/>
        </authorList>
    </citation>
    <scope>NUCLEOTIDE SEQUENCE</scope>
    <source>
        <strain evidence="10">20211129_DDA</strain>
        <tissue evidence="10">Liver</tissue>
    </source>
</reference>
<feature type="domain" description="Palmitoyltransferase DHHC" evidence="9">
    <location>
        <begin position="153"/>
        <end position="281"/>
    </location>
</feature>
<evidence type="ECO:0000256" key="3">
    <source>
        <dbReference type="ARBA" id="ARBA00022692"/>
    </source>
</evidence>
<dbReference type="InterPro" id="IPR001594">
    <property type="entry name" value="Palmitoyltrfase_DHHC"/>
</dbReference>
<feature type="region of interest" description="Disordered" evidence="8">
    <location>
        <begin position="1"/>
        <end position="48"/>
    </location>
</feature>
<evidence type="ECO:0000256" key="5">
    <source>
        <dbReference type="ARBA" id="ARBA00023136"/>
    </source>
</evidence>
<dbReference type="GO" id="GO:0019706">
    <property type="term" value="F:protein-cysteine S-palmitoyltransferase activity"/>
    <property type="evidence" value="ECO:0007669"/>
    <property type="project" value="UniProtKB-EC"/>
</dbReference>
<comment type="caution">
    <text evidence="10">The sequence shown here is derived from an EMBL/GenBank/DDBJ whole genome shotgun (WGS) entry which is preliminary data.</text>
</comment>
<keyword evidence="4 7" id="KW-1133">Transmembrane helix</keyword>
<dbReference type="AlphaFoldDB" id="A0AAV7MLR9"/>
<evidence type="ECO:0000313" key="11">
    <source>
        <dbReference type="Proteomes" id="UP001066276"/>
    </source>
</evidence>
<keyword evidence="3 7" id="KW-0812">Transmembrane</keyword>
<dbReference type="PANTHER" id="PTHR12246">
    <property type="entry name" value="PALMITOYLTRANSFERASE ZDHHC16"/>
    <property type="match status" value="1"/>
</dbReference>
<accession>A0AAV7MLR9</accession>
<evidence type="ECO:0000256" key="1">
    <source>
        <dbReference type="ARBA" id="ARBA00004141"/>
    </source>
</evidence>
<gene>
    <name evidence="10" type="ORF">NDU88_002130</name>
</gene>
<evidence type="ECO:0000256" key="7">
    <source>
        <dbReference type="RuleBase" id="RU079119"/>
    </source>
</evidence>
<feature type="transmembrane region" description="Helical" evidence="7">
    <location>
        <begin position="192"/>
        <end position="220"/>
    </location>
</feature>
<comment type="subcellular location">
    <subcellularLocation>
        <location evidence="1">Membrane</location>
        <topology evidence="1">Multi-pass membrane protein</topology>
    </subcellularLocation>
</comment>
<dbReference type="Pfam" id="PF01529">
    <property type="entry name" value="DHHC"/>
    <property type="match status" value="1"/>
</dbReference>
<evidence type="ECO:0000256" key="2">
    <source>
        <dbReference type="ARBA" id="ARBA00022679"/>
    </source>
</evidence>
<sequence length="382" mass="42898">MQRRLQSRGDPHKHPCLPGRRKPARSPGRTDSHTRRKRLPPDVPRGGSCDSQPALCALRNVACTMLILRLLNVMAPAYFIGLCVVTFALQLFFFLPCMIKDSSGHVLSPAPLMHVAFFLFLVVNVVGNYILVIRNTPEDLRGGTKPDVRQGQNPTGSHYCRLCSRMTLKHDHHCFFTGNCVGNSNMRNFVMFCFYTGCSCFYSMVLGVAYVSALFAVSFANPLTFLRLLPLSIGRFFSGALLSSEMFVILMLYLWFGVGLACAGFCCHQMLLILRGQTRYQVKELCATTETLSAKLEAFEGQLQRNNIRIVWVSEKVEHPVVDRFVEDINLKCLQLCGLSKYFSVKHAHRVPGSMPKAGAAPRAIIAHIFNFRDRDVILQVE</sequence>